<name>A0A2I2GES3_9EURO</name>
<proteinExistence type="predicted"/>
<evidence type="ECO:0000256" key="1">
    <source>
        <dbReference type="ARBA" id="ARBA00004167"/>
    </source>
</evidence>
<feature type="transmembrane region" description="Helical" evidence="6">
    <location>
        <begin position="171"/>
        <end position="194"/>
    </location>
</feature>
<evidence type="ECO:0000256" key="3">
    <source>
        <dbReference type="ARBA" id="ARBA00022989"/>
    </source>
</evidence>
<evidence type="ECO:0000313" key="8">
    <source>
        <dbReference type="Proteomes" id="UP000234275"/>
    </source>
</evidence>
<dbReference type="VEuPathDB" id="FungiDB:P170DRAFT_474936"/>
<evidence type="ECO:0000256" key="2">
    <source>
        <dbReference type="ARBA" id="ARBA00022692"/>
    </source>
</evidence>
<organism evidence="7 8">
    <name type="scientific">Aspergillus steynii IBT 23096</name>
    <dbReference type="NCBI Taxonomy" id="1392250"/>
    <lineage>
        <taxon>Eukaryota</taxon>
        <taxon>Fungi</taxon>
        <taxon>Dikarya</taxon>
        <taxon>Ascomycota</taxon>
        <taxon>Pezizomycotina</taxon>
        <taxon>Eurotiomycetes</taxon>
        <taxon>Eurotiomycetidae</taxon>
        <taxon>Eurotiales</taxon>
        <taxon>Aspergillaceae</taxon>
        <taxon>Aspergillus</taxon>
        <taxon>Aspergillus subgen. Circumdati</taxon>
    </lineage>
</organism>
<dbReference type="InterPro" id="IPR051694">
    <property type="entry name" value="Immunoregulatory_rcpt-like"/>
</dbReference>
<feature type="region of interest" description="Disordered" evidence="5">
    <location>
        <begin position="217"/>
        <end position="238"/>
    </location>
</feature>
<evidence type="ECO:0000256" key="6">
    <source>
        <dbReference type="SAM" id="Phobius"/>
    </source>
</evidence>
<keyword evidence="4 6" id="KW-0472">Membrane</keyword>
<dbReference type="GO" id="GO:0016020">
    <property type="term" value="C:membrane"/>
    <property type="evidence" value="ECO:0007669"/>
    <property type="project" value="UniProtKB-SubCell"/>
</dbReference>
<evidence type="ECO:0008006" key="9">
    <source>
        <dbReference type="Google" id="ProtNLM"/>
    </source>
</evidence>
<dbReference type="RefSeq" id="XP_024706697.1">
    <property type="nucleotide sequence ID" value="XM_024853201.1"/>
</dbReference>
<keyword evidence="8" id="KW-1185">Reference proteome</keyword>
<reference evidence="7 8" key="1">
    <citation type="submission" date="2016-12" db="EMBL/GenBank/DDBJ databases">
        <title>The genomes of Aspergillus section Nigri reveals drivers in fungal speciation.</title>
        <authorList>
            <consortium name="DOE Joint Genome Institute"/>
            <person name="Vesth T.C."/>
            <person name="Nybo J."/>
            <person name="Theobald S."/>
            <person name="Brandl J."/>
            <person name="Frisvad J.C."/>
            <person name="Nielsen K.F."/>
            <person name="Lyhne E.K."/>
            <person name="Kogle M.E."/>
            <person name="Kuo A."/>
            <person name="Riley R."/>
            <person name="Clum A."/>
            <person name="Nolan M."/>
            <person name="Lipzen A."/>
            <person name="Salamov A."/>
            <person name="Henrissat B."/>
            <person name="Wiebenga A."/>
            <person name="De Vries R.P."/>
            <person name="Grigoriev I.V."/>
            <person name="Mortensen U.H."/>
            <person name="Andersen M.R."/>
            <person name="Baker S.E."/>
        </authorList>
    </citation>
    <scope>NUCLEOTIDE SEQUENCE [LARGE SCALE GENOMIC DNA]</scope>
    <source>
        <strain evidence="7 8">IBT 23096</strain>
    </source>
</reference>
<dbReference type="GeneID" id="36560899"/>
<evidence type="ECO:0000256" key="5">
    <source>
        <dbReference type="SAM" id="MobiDB-lite"/>
    </source>
</evidence>
<comment type="subcellular location">
    <subcellularLocation>
        <location evidence="1">Membrane</location>
        <topology evidence="1">Single-pass membrane protein</topology>
    </subcellularLocation>
</comment>
<keyword evidence="2 6" id="KW-0812">Transmembrane</keyword>
<sequence>MVSYDPPYGFPLRRNGSCLSTETSCGRTWDSFHACCPGESICPGASKAIQNNVCCPSEADCTAPLKESPHCAVANATMFNHTGFFCCLSGQTGFWTDSPKDAVGCSDGVPDDRGYSILNPISFSVSGTATIPSTTSTASATSASSAPASATTTSPSDASDSTGSSSNHAGAIAGGVVGGVAGVAIIVALFLYLFRRRQKSQSIPPQAGEAAAVHPYQNLSPGELHGHTAPAELDNMKDHQIHELPAER</sequence>
<evidence type="ECO:0000256" key="4">
    <source>
        <dbReference type="ARBA" id="ARBA00023136"/>
    </source>
</evidence>
<dbReference type="EMBL" id="MSFO01000003">
    <property type="protein sequence ID" value="PLB51395.1"/>
    <property type="molecule type" value="Genomic_DNA"/>
</dbReference>
<comment type="caution">
    <text evidence="7">The sequence shown here is derived from an EMBL/GenBank/DDBJ whole genome shotgun (WGS) entry which is preliminary data.</text>
</comment>
<dbReference type="OrthoDB" id="4779287at2759"/>
<gene>
    <name evidence="7" type="ORF">P170DRAFT_474936</name>
</gene>
<protein>
    <recommendedName>
        <fullName evidence="9">Mid2 domain-containing protein</fullName>
    </recommendedName>
</protein>
<dbReference type="STRING" id="1392250.A0A2I2GES3"/>
<evidence type="ECO:0000313" key="7">
    <source>
        <dbReference type="EMBL" id="PLB51395.1"/>
    </source>
</evidence>
<dbReference type="PANTHER" id="PTHR15549:SF27">
    <property type="entry name" value="CHITIN-BINDING TYPE-1 DOMAIN-CONTAINING PROTEIN"/>
    <property type="match status" value="1"/>
</dbReference>
<dbReference type="PANTHER" id="PTHR15549">
    <property type="entry name" value="PAIRED IMMUNOGLOBULIN-LIKE TYPE 2 RECEPTOR"/>
    <property type="match status" value="1"/>
</dbReference>
<dbReference type="Proteomes" id="UP000234275">
    <property type="component" value="Unassembled WGS sequence"/>
</dbReference>
<dbReference type="GO" id="GO:0071944">
    <property type="term" value="C:cell periphery"/>
    <property type="evidence" value="ECO:0007669"/>
    <property type="project" value="UniProtKB-ARBA"/>
</dbReference>
<keyword evidence="3 6" id="KW-1133">Transmembrane helix</keyword>
<accession>A0A2I2GES3</accession>
<dbReference type="AlphaFoldDB" id="A0A2I2GES3"/>
<feature type="region of interest" description="Disordered" evidence="5">
    <location>
        <begin position="134"/>
        <end position="166"/>
    </location>
</feature>